<reference evidence="2" key="1">
    <citation type="submission" date="2023-11" db="EMBL/GenBank/DDBJ databases">
        <title>Scandinavium wanjuensis sp. nov., isolated from lettuce South Korea.</title>
        <authorList>
            <person name="Park J."/>
            <person name="Park S."/>
            <person name="Oh K.K."/>
            <person name="Cho G.S."/>
            <person name="Franz C.M.A.P."/>
        </authorList>
    </citation>
    <scope>NUCLEOTIDE SEQUENCE</scope>
    <source>
        <strain evidence="2">V105_12</strain>
    </source>
</reference>
<dbReference type="SFLD" id="SFLDG01129">
    <property type="entry name" value="C1.5:_HAD__Beta-PGM__Phosphata"/>
    <property type="match status" value="1"/>
</dbReference>
<dbReference type="PRINTS" id="PR00413">
    <property type="entry name" value="HADHALOGNASE"/>
</dbReference>
<dbReference type="SUPFAM" id="SSF56784">
    <property type="entry name" value="HAD-like"/>
    <property type="match status" value="1"/>
</dbReference>
<dbReference type="CDD" id="cd07527">
    <property type="entry name" value="HAD_ScGPP-like"/>
    <property type="match status" value="1"/>
</dbReference>
<dbReference type="InterPro" id="IPR006439">
    <property type="entry name" value="HAD-SF_hydro_IA"/>
</dbReference>
<dbReference type="GO" id="GO:0050308">
    <property type="term" value="F:sugar-phosphatase activity"/>
    <property type="evidence" value="ECO:0007669"/>
    <property type="project" value="UniProtKB-EC"/>
</dbReference>
<dbReference type="PANTHER" id="PTHR43481">
    <property type="entry name" value="FRUCTOSE-1-PHOSPHATE PHOSPHATASE"/>
    <property type="match status" value="1"/>
</dbReference>
<proteinExistence type="predicted"/>
<organism evidence="2 3">
    <name type="scientific">Scandinavium lactucae</name>
    <dbReference type="NCBI Taxonomy" id="3095028"/>
    <lineage>
        <taxon>Bacteria</taxon>
        <taxon>Pseudomonadati</taxon>
        <taxon>Pseudomonadota</taxon>
        <taxon>Gammaproteobacteria</taxon>
        <taxon>Enterobacterales</taxon>
        <taxon>Enterobacteriaceae</taxon>
        <taxon>Scandinavium</taxon>
    </lineage>
</organism>
<dbReference type="SFLD" id="SFLDG01135">
    <property type="entry name" value="C1.5.6:_HAD__Beta-PGM__Phospha"/>
    <property type="match status" value="1"/>
</dbReference>
<dbReference type="Gene3D" id="3.40.50.1000">
    <property type="entry name" value="HAD superfamily/HAD-like"/>
    <property type="match status" value="1"/>
</dbReference>
<name>A0AAJ2S953_9ENTR</name>
<dbReference type="NCBIfam" id="NF008610">
    <property type="entry name" value="PRK11587.1"/>
    <property type="match status" value="1"/>
</dbReference>
<evidence type="ECO:0000313" key="2">
    <source>
        <dbReference type="EMBL" id="MDX6032309.1"/>
    </source>
</evidence>
<accession>A0AAJ2S953</accession>
<dbReference type="InterPro" id="IPR023198">
    <property type="entry name" value="PGP-like_dom2"/>
</dbReference>
<dbReference type="GO" id="GO:0043136">
    <property type="term" value="F:sn-glycerol 3-phosphatase activity"/>
    <property type="evidence" value="ECO:0007669"/>
    <property type="project" value="TreeGrafter"/>
</dbReference>
<dbReference type="Gene3D" id="1.10.150.240">
    <property type="entry name" value="Putative phosphatase, domain 2"/>
    <property type="match status" value="1"/>
</dbReference>
<dbReference type="InterPro" id="IPR036412">
    <property type="entry name" value="HAD-like_sf"/>
</dbReference>
<gene>
    <name evidence="2" type="ORF">SIL20_12405</name>
</gene>
<dbReference type="AlphaFoldDB" id="A0AAJ2S953"/>
<dbReference type="PANTHER" id="PTHR43481:SF4">
    <property type="entry name" value="GLYCEROL-1-PHOSPHATE PHOSPHOHYDROLASE 1-RELATED"/>
    <property type="match status" value="1"/>
</dbReference>
<sequence length="219" mass="23582">MQCKGFLFDLDGTLVDSLPVVERSWCRWADRHHLSHDEVLNFIHGKQAITSLRHFLATKTEAEIQAEFAWLEQVEAQDLEGITALPGAVALLNHLDESGIPWAIVTSGTVPIAHARHRAAGLPEAKVFVTAEQVKRGKPEPDAYLLGAKLLGFAPAECAVVEDAAAGMLSGLAAGCHVIAVNVPADAPRLNEADYVLTTLEALDVTRQPDGNVAVRLKD</sequence>
<dbReference type="GO" id="GO:0046872">
    <property type="term" value="F:metal ion binding"/>
    <property type="evidence" value="ECO:0007669"/>
    <property type="project" value="UniProtKB-KW"/>
</dbReference>
<dbReference type="EMBL" id="JAWXRC010000026">
    <property type="protein sequence ID" value="MDX6032309.1"/>
    <property type="molecule type" value="Genomic_DNA"/>
</dbReference>
<dbReference type="SFLD" id="SFLDS00003">
    <property type="entry name" value="Haloacid_Dehalogenase"/>
    <property type="match status" value="1"/>
</dbReference>
<comment type="caution">
    <text evidence="2">The sequence shown here is derived from an EMBL/GenBank/DDBJ whole genome shotgun (WGS) entry which is preliminary data.</text>
</comment>
<dbReference type="NCBIfam" id="TIGR01509">
    <property type="entry name" value="HAD-SF-IA-v3"/>
    <property type="match status" value="1"/>
</dbReference>
<keyword evidence="2" id="KW-0378">Hydrolase</keyword>
<dbReference type="Pfam" id="PF00702">
    <property type="entry name" value="Hydrolase"/>
    <property type="match status" value="1"/>
</dbReference>
<dbReference type="InterPro" id="IPR023214">
    <property type="entry name" value="HAD_sf"/>
</dbReference>
<dbReference type="Proteomes" id="UP001282336">
    <property type="component" value="Unassembled WGS sequence"/>
</dbReference>
<keyword evidence="1" id="KW-0479">Metal-binding</keyword>
<evidence type="ECO:0000313" key="3">
    <source>
        <dbReference type="Proteomes" id="UP001282336"/>
    </source>
</evidence>
<dbReference type="InterPro" id="IPR051806">
    <property type="entry name" value="HAD-like_SPP"/>
</dbReference>
<protein>
    <submittedName>
        <fullName evidence="2">Sugar phosphatase</fullName>
        <ecNumber evidence="2">3.1.3.23</ecNumber>
    </submittedName>
</protein>
<dbReference type="EC" id="3.1.3.23" evidence="2"/>
<evidence type="ECO:0000256" key="1">
    <source>
        <dbReference type="ARBA" id="ARBA00022723"/>
    </source>
</evidence>
<dbReference type="RefSeq" id="WP_319628836.1">
    <property type="nucleotide sequence ID" value="NZ_JAWXRB010000044.1"/>
</dbReference>